<name>A0A2Z7AD66_9LAMI</name>
<dbReference type="EMBL" id="KV016336">
    <property type="protein sequence ID" value="KZV19695.1"/>
    <property type="molecule type" value="Genomic_DNA"/>
</dbReference>
<accession>A0A2Z7AD66</accession>
<keyword evidence="1" id="KW-0732">Signal</keyword>
<evidence type="ECO:0000256" key="1">
    <source>
        <dbReference type="SAM" id="SignalP"/>
    </source>
</evidence>
<dbReference type="Proteomes" id="UP000250235">
    <property type="component" value="Unassembled WGS sequence"/>
</dbReference>
<evidence type="ECO:0000313" key="2">
    <source>
        <dbReference type="EMBL" id="KZV19695.1"/>
    </source>
</evidence>
<evidence type="ECO:0000313" key="3">
    <source>
        <dbReference type="Proteomes" id="UP000250235"/>
    </source>
</evidence>
<dbReference type="AlphaFoldDB" id="A0A2Z7AD66"/>
<feature type="signal peptide" evidence="1">
    <location>
        <begin position="1"/>
        <end position="19"/>
    </location>
</feature>
<feature type="chain" id="PRO_5016344403" description="Secreted protein" evidence="1">
    <location>
        <begin position="20"/>
        <end position="77"/>
    </location>
</feature>
<reference evidence="2 3" key="1">
    <citation type="journal article" date="2015" name="Proc. Natl. Acad. Sci. U.S.A.">
        <title>The resurrection genome of Boea hygrometrica: A blueprint for survival of dehydration.</title>
        <authorList>
            <person name="Xiao L."/>
            <person name="Yang G."/>
            <person name="Zhang L."/>
            <person name="Yang X."/>
            <person name="Zhao S."/>
            <person name="Ji Z."/>
            <person name="Zhou Q."/>
            <person name="Hu M."/>
            <person name="Wang Y."/>
            <person name="Chen M."/>
            <person name="Xu Y."/>
            <person name="Jin H."/>
            <person name="Xiao X."/>
            <person name="Hu G."/>
            <person name="Bao F."/>
            <person name="Hu Y."/>
            <person name="Wan P."/>
            <person name="Li L."/>
            <person name="Deng X."/>
            <person name="Kuang T."/>
            <person name="Xiang C."/>
            <person name="Zhu J.K."/>
            <person name="Oliver M.J."/>
            <person name="He Y."/>
        </authorList>
    </citation>
    <scope>NUCLEOTIDE SEQUENCE [LARGE SCALE GENOMIC DNA]</scope>
    <source>
        <strain evidence="3">cv. XS01</strain>
    </source>
</reference>
<evidence type="ECO:0008006" key="4">
    <source>
        <dbReference type="Google" id="ProtNLM"/>
    </source>
</evidence>
<sequence>MHVLTYQLLVVLLARAVGSWCLLRRRFDKWERCRFVAFSCDCCLVVAADFTKRKEKIAADRLLLNTSMDLSESAGED</sequence>
<protein>
    <recommendedName>
        <fullName evidence="4">Secreted protein</fullName>
    </recommendedName>
</protein>
<proteinExistence type="predicted"/>
<organism evidence="2 3">
    <name type="scientific">Dorcoceras hygrometricum</name>
    <dbReference type="NCBI Taxonomy" id="472368"/>
    <lineage>
        <taxon>Eukaryota</taxon>
        <taxon>Viridiplantae</taxon>
        <taxon>Streptophyta</taxon>
        <taxon>Embryophyta</taxon>
        <taxon>Tracheophyta</taxon>
        <taxon>Spermatophyta</taxon>
        <taxon>Magnoliopsida</taxon>
        <taxon>eudicotyledons</taxon>
        <taxon>Gunneridae</taxon>
        <taxon>Pentapetalae</taxon>
        <taxon>asterids</taxon>
        <taxon>lamiids</taxon>
        <taxon>Lamiales</taxon>
        <taxon>Gesneriaceae</taxon>
        <taxon>Didymocarpoideae</taxon>
        <taxon>Trichosporeae</taxon>
        <taxon>Loxocarpinae</taxon>
        <taxon>Dorcoceras</taxon>
    </lineage>
</organism>
<keyword evidence="3" id="KW-1185">Reference proteome</keyword>
<gene>
    <name evidence="2" type="ORF">F511_37727</name>
</gene>